<evidence type="ECO:0000313" key="5">
    <source>
        <dbReference type="Proteomes" id="UP000189580"/>
    </source>
</evidence>
<dbReference type="PANTHER" id="PTHR11102">
    <property type="entry name" value="SEL-1-LIKE PROTEIN"/>
    <property type="match status" value="1"/>
</dbReference>
<dbReference type="Proteomes" id="UP000189580">
    <property type="component" value="Chromosome a"/>
</dbReference>
<keyword evidence="3" id="KW-1133">Transmembrane helix</keyword>
<comment type="similarity">
    <text evidence="1">Belongs to the sel-1 family.</text>
</comment>
<evidence type="ECO:0000256" key="1">
    <source>
        <dbReference type="ARBA" id="ARBA00038101"/>
    </source>
</evidence>
<accession>A0A167D442</accession>
<feature type="compositionally biased region" description="Basic and acidic residues" evidence="2">
    <location>
        <begin position="968"/>
        <end position="981"/>
    </location>
</feature>
<dbReference type="GO" id="GO:0016874">
    <property type="term" value="F:ligase activity"/>
    <property type="evidence" value="ECO:0007669"/>
    <property type="project" value="UniProtKB-KW"/>
</dbReference>
<dbReference type="AlphaFoldDB" id="A0A167D442"/>
<dbReference type="Pfam" id="PF08238">
    <property type="entry name" value="Sel1"/>
    <property type="match status" value="8"/>
</dbReference>
<keyword evidence="3" id="KW-0472">Membrane</keyword>
<feature type="transmembrane region" description="Helical" evidence="3">
    <location>
        <begin position="917"/>
        <end position="936"/>
    </location>
</feature>
<dbReference type="InterPro" id="IPR011990">
    <property type="entry name" value="TPR-like_helical_dom_sf"/>
</dbReference>
<feature type="compositionally biased region" description="Low complexity" evidence="2">
    <location>
        <begin position="946"/>
        <end position="957"/>
    </location>
</feature>
<dbReference type="SMART" id="SM00671">
    <property type="entry name" value="SEL1"/>
    <property type="match status" value="9"/>
</dbReference>
<dbReference type="InterPro" id="IPR050767">
    <property type="entry name" value="Sel1_AlgK"/>
</dbReference>
<name>A0A167D442_9ASCO</name>
<sequence>MRLFRVDTAYFVVTVIAGLIAYVNANDVQSGNVQNHVHAVANVEPINAEPEIEIATTENEQNNLVFQEADDNSQGFSDHEIELDSDESEVFVGEAIDSDYVHSINNEHVIVEDNYDYTDSGEEFQKYDEHVGDVEQAHVTDIKDSSSSIVETGAETTSVNAADAAKGNLLFSEAMAILDSIQQLLSDSKATVTPSLPSHAILTSSNMPLPLRARSGPAQIRRYLVQKLRHPKELIKKSITNLLGPSLQEQTDYEIDLENRNHEISEKLSEAISLLEESAQVGSADGLYMLADMHFYGNYTCERDFPKAIEYYEQLADRGNSTAQFMIGLAYSTGLFNTVPVDQAKASLYYTFAAYGGDVRAKMAMGFRHLAAIAGPTNYEAAYGFYRSAAEKSLDYYLNSGVPATLGKRHLGHNSFIIADEFYGGIFGQGASDTSSGSGLARFNRNQLYGLGPIEGILEFDEFVSDESLIVQFALAALFYEGGIYSEPDYKRAVGHALRGAGQVWDINSSSVEPIRGATAKLDKDSMHFATRCAGFLGQRYLRGEGVAQNTTKALEWFRRGVANGDAISHDGLGLMFLYGVEVPRDVDQALEHLKIAAAKNLPGAQMNLARIYRARGDKVSEMEFVTNAANANHLEALFIYSDHLISSQKHAEKDDGSGRGITYEESVLLLKQLTERVEDYHSPLRWAQKMYREGDTVSALLGFLIAAEQGYESAQVNVAYILDESPGYIDMTNGSAGVKSIFPNSSLTSLIYWTRASKQVNTDAQVKMGDYYLKGIGTTANPEKAAACYSAASDRGNGMASWNLGWMYENGIGHENDYHLAKRYYDHALVSSPEAYLPVKLSLLQLHLKAYWNTLTGGKIRDIIPEAKPKLSFKEQWDQFWVRWKEMEFKIWNEYAEEAGEFNISNLDWIDAEGDLVDSLVIVGFFSAIILFLWWKQRRDEAARQQRAPDQPQARQPEPEPVPRPATENHRDDAGGHPENEPVLNRRFGANLGRPNGEPNPFTLPNI</sequence>
<keyword evidence="3" id="KW-0812">Transmembrane</keyword>
<dbReference type="OrthoDB" id="27934at2759"/>
<dbReference type="GO" id="GO:0036503">
    <property type="term" value="P:ERAD pathway"/>
    <property type="evidence" value="ECO:0007669"/>
    <property type="project" value="TreeGrafter"/>
</dbReference>
<evidence type="ECO:0000256" key="2">
    <source>
        <dbReference type="SAM" id="MobiDB-lite"/>
    </source>
</evidence>
<feature type="region of interest" description="Disordered" evidence="2">
    <location>
        <begin position="944"/>
        <end position="1008"/>
    </location>
</feature>
<proteinExistence type="inferred from homology"/>
<dbReference type="KEGG" id="slb:AWJ20_709"/>
<dbReference type="Gene3D" id="1.25.40.10">
    <property type="entry name" value="Tetratricopeptide repeat domain"/>
    <property type="match status" value="2"/>
</dbReference>
<reference evidence="4 5" key="1">
    <citation type="submission" date="2016-02" db="EMBL/GenBank/DDBJ databases">
        <title>Complete genome sequence and transcriptome regulation of the pentose utilising yeast Sugiyamaella lignohabitans.</title>
        <authorList>
            <person name="Bellasio M."/>
            <person name="Peymann A."/>
            <person name="Valli M."/>
            <person name="Sipitzky M."/>
            <person name="Graf A."/>
            <person name="Sauer M."/>
            <person name="Marx H."/>
            <person name="Mattanovich D."/>
        </authorList>
    </citation>
    <scope>NUCLEOTIDE SEQUENCE [LARGE SCALE GENOMIC DNA]</scope>
    <source>
        <strain evidence="4 5">CBS 10342</strain>
    </source>
</reference>
<keyword evidence="5" id="KW-1185">Reference proteome</keyword>
<dbReference type="GO" id="GO:0005789">
    <property type="term" value="C:endoplasmic reticulum membrane"/>
    <property type="evidence" value="ECO:0007669"/>
    <property type="project" value="TreeGrafter"/>
</dbReference>
<keyword evidence="4" id="KW-0436">Ligase</keyword>
<organism evidence="4 5">
    <name type="scientific">Sugiyamaella lignohabitans</name>
    <dbReference type="NCBI Taxonomy" id="796027"/>
    <lineage>
        <taxon>Eukaryota</taxon>
        <taxon>Fungi</taxon>
        <taxon>Dikarya</taxon>
        <taxon>Ascomycota</taxon>
        <taxon>Saccharomycotina</taxon>
        <taxon>Dipodascomycetes</taxon>
        <taxon>Dipodascales</taxon>
        <taxon>Trichomonascaceae</taxon>
        <taxon>Sugiyamaella</taxon>
    </lineage>
</organism>
<dbReference type="InterPro" id="IPR006597">
    <property type="entry name" value="Sel1-like"/>
</dbReference>
<dbReference type="PANTHER" id="PTHR11102:SF147">
    <property type="entry name" value="SEL1L ADAPTOR SUBUNIT OF ERAD E3 UBIQUITIN LIGASE"/>
    <property type="match status" value="1"/>
</dbReference>
<evidence type="ECO:0000313" key="4">
    <source>
        <dbReference type="EMBL" id="ANB12454.1"/>
    </source>
</evidence>
<dbReference type="EMBL" id="CP014501">
    <property type="protein sequence ID" value="ANB12454.1"/>
    <property type="molecule type" value="Genomic_DNA"/>
</dbReference>
<gene>
    <name evidence="4" type="primary">HRD3</name>
    <name evidence="4" type="ORF">AWJ20_709</name>
</gene>
<dbReference type="SUPFAM" id="SSF81901">
    <property type="entry name" value="HCP-like"/>
    <property type="match status" value="3"/>
</dbReference>
<dbReference type="RefSeq" id="XP_018734931.1">
    <property type="nucleotide sequence ID" value="XM_018882665.1"/>
</dbReference>
<protein>
    <submittedName>
        <fullName evidence="4">Ubiquitin ligase complex subunit HRD3</fullName>
    </submittedName>
</protein>
<evidence type="ECO:0000256" key="3">
    <source>
        <dbReference type="SAM" id="Phobius"/>
    </source>
</evidence>
<dbReference type="GeneID" id="30037771"/>